<name>D2XAR4_GBMV</name>
<dbReference type="InterPro" id="IPR016098">
    <property type="entry name" value="CAP/MinC_C"/>
</dbReference>
<keyword evidence="2" id="KW-1185">Reference proteome</keyword>
<dbReference type="EMBL" id="GU071086">
    <property type="protein sequence ID" value="ADB04041.1"/>
    <property type="molecule type" value="Genomic_DNA"/>
</dbReference>
<organism evidence="1 2">
    <name type="scientific">Marseillevirus marseillevirus</name>
    <name type="common">GBM</name>
    <dbReference type="NCBI Taxonomy" id="694581"/>
    <lineage>
        <taxon>Viruses</taxon>
        <taxon>Varidnaviria</taxon>
        <taxon>Bamfordvirae</taxon>
        <taxon>Nucleocytoviricota</taxon>
        <taxon>Megaviricetes</taxon>
        <taxon>Pimascovirales</taxon>
        <taxon>Pimascovirales incertae sedis</taxon>
        <taxon>Marseilleviridae</taxon>
        <taxon>Marseillevirus</taxon>
        <taxon>Marseillevirus massiliense</taxon>
    </lineage>
</organism>
<reference evidence="1 2" key="1">
    <citation type="journal article" date="2009" name="Proc. Natl. Acad. Sci. U.S.A.">
        <title>Giant Marseillevirus highlights the role of amoebae as a melting pot in emergence of chimeric microorganisms.</title>
        <authorList>
            <person name="Boyer M."/>
            <person name="Yutin N."/>
            <person name="Pagnier I."/>
            <person name="Barrassi L."/>
            <person name="Fournous G."/>
            <person name="Espinosa L."/>
            <person name="Robert C."/>
            <person name="Azza S."/>
            <person name="Sun S."/>
            <person name="Rossmann M.G."/>
            <person name="Suzan-Monti M."/>
            <person name="La Scola B."/>
            <person name="Koonin E.V."/>
            <person name="Raoult D."/>
        </authorList>
    </citation>
    <scope>NUCLEOTIDE SEQUENCE [LARGE SCALE GENOMIC DNA]</scope>
    <source>
        <strain evidence="1 2">T19</strain>
    </source>
</reference>
<dbReference type="OrthoDB" id="13801at10239"/>
<sequence>MFGTPFSDGQVMKREDIDVQNVISKISIEPPEPIIFFSGIKNQIFSLPKFEGLKKILVSDSENFVLQCDQKLLTVSIIGCRNFSVKLSGVVGNVDVFRSHFGKIISETKVPFFQTELSSSIEYRTKAKETTHVVTTCREISQSDSGWSCDFGLNEWSERTFVMLDESPYTVWMMKTEQPYLLNQISQNLFGK</sequence>
<dbReference type="Proteomes" id="UP000029780">
    <property type="component" value="Segment"/>
</dbReference>
<dbReference type="SUPFAM" id="SSF69340">
    <property type="entry name" value="C-terminal domain of adenylylcyclase associated protein"/>
    <property type="match status" value="1"/>
</dbReference>
<proteinExistence type="predicted"/>
<dbReference type="KEGG" id="vg:8746504"/>
<gene>
    <name evidence="1" type="ORF">MAR_ORF267</name>
</gene>
<protein>
    <submittedName>
        <fullName evidence="1">Uncharacterized protein</fullName>
    </submittedName>
</protein>
<organismHost>
    <name type="scientific">Acanthamoeba</name>
    <dbReference type="NCBI Taxonomy" id="5754"/>
</organismHost>
<dbReference type="Gene3D" id="2.160.20.70">
    <property type="match status" value="1"/>
</dbReference>
<evidence type="ECO:0000313" key="2">
    <source>
        <dbReference type="Proteomes" id="UP000029780"/>
    </source>
</evidence>
<accession>D2XAR4</accession>
<evidence type="ECO:0000313" key="1">
    <source>
        <dbReference type="EMBL" id="ADB04041.1"/>
    </source>
</evidence>
<dbReference type="GeneID" id="8746504"/>
<dbReference type="InterPro" id="IPR036223">
    <property type="entry name" value="CAP_C_sf"/>
</dbReference>
<dbReference type="RefSeq" id="YP_003407003.1">
    <property type="nucleotide sequence ID" value="NC_013756.1"/>
</dbReference>